<dbReference type="SUPFAM" id="SSF53056">
    <property type="entry name" value="beta-carbonic anhydrase, cab"/>
    <property type="match status" value="1"/>
</dbReference>
<dbReference type="OrthoDB" id="9797527at2"/>
<comment type="catalytic activity">
    <reaction evidence="6 8">
        <text>hydrogencarbonate + H(+) = CO2 + H2O</text>
        <dbReference type="Rhea" id="RHEA:10748"/>
        <dbReference type="ChEBI" id="CHEBI:15377"/>
        <dbReference type="ChEBI" id="CHEBI:15378"/>
        <dbReference type="ChEBI" id="CHEBI:16526"/>
        <dbReference type="ChEBI" id="CHEBI:17544"/>
        <dbReference type="EC" id="4.2.1.1"/>
    </reaction>
</comment>
<feature type="binding site" evidence="7">
    <location>
        <position position="111"/>
    </location>
    <ligand>
        <name>Zn(2+)</name>
        <dbReference type="ChEBI" id="CHEBI:29105"/>
    </ligand>
</feature>
<evidence type="ECO:0000313" key="12">
    <source>
        <dbReference type="Proteomes" id="UP000236268"/>
    </source>
</evidence>
<dbReference type="PANTHER" id="PTHR11002:SF76">
    <property type="entry name" value="CARBONIC ANHYDRASE"/>
    <property type="match status" value="1"/>
</dbReference>
<protein>
    <recommendedName>
        <fullName evidence="2 8">Carbonic anhydrase</fullName>
        <ecNumber evidence="2 8">4.2.1.1</ecNumber>
    </recommendedName>
    <alternativeName>
        <fullName evidence="8">Carbonate dehydratase</fullName>
    </alternativeName>
</protein>
<organism evidence="9 11">
    <name type="scientific">Azospirillum argentinense</name>
    <dbReference type="NCBI Taxonomy" id="2970906"/>
    <lineage>
        <taxon>Bacteria</taxon>
        <taxon>Pseudomonadati</taxon>
        <taxon>Pseudomonadota</taxon>
        <taxon>Alphaproteobacteria</taxon>
        <taxon>Rhodospirillales</taxon>
        <taxon>Azospirillaceae</taxon>
        <taxon>Azospirillum</taxon>
    </lineage>
</organism>
<evidence type="ECO:0000256" key="6">
    <source>
        <dbReference type="ARBA" id="ARBA00048348"/>
    </source>
</evidence>
<comment type="similarity">
    <text evidence="1 8">Belongs to the beta-class carbonic anhydrase family.</text>
</comment>
<dbReference type="GO" id="GO:0008270">
    <property type="term" value="F:zinc ion binding"/>
    <property type="evidence" value="ECO:0007669"/>
    <property type="project" value="UniProtKB-UniRule"/>
</dbReference>
<dbReference type="RefSeq" id="WP_038528739.1">
    <property type="nucleotide sequence ID" value="NZ_CP007793.1"/>
</dbReference>
<evidence type="ECO:0000313" key="11">
    <source>
        <dbReference type="Proteomes" id="UP000027186"/>
    </source>
</evidence>
<dbReference type="EMBL" id="CP007793">
    <property type="protein sequence ID" value="AIB12204.1"/>
    <property type="molecule type" value="Genomic_DNA"/>
</dbReference>
<dbReference type="InterPro" id="IPR001765">
    <property type="entry name" value="Carbonic_anhydrase"/>
</dbReference>
<dbReference type="CDD" id="cd00884">
    <property type="entry name" value="beta_CA_cladeB"/>
    <property type="match status" value="1"/>
</dbReference>
<dbReference type="KEGG" id="abq:ABAZ39_09350"/>
<dbReference type="PROSITE" id="PS00704">
    <property type="entry name" value="PROK_CO2_ANHYDRASE_1"/>
    <property type="match status" value="1"/>
</dbReference>
<dbReference type="EMBL" id="POWG01000037">
    <property type="protein sequence ID" value="PNQ96046.1"/>
    <property type="molecule type" value="Genomic_DNA"/>
</dbReference>
<evidence type="ECO:0000256" key="3">
    <source>
        <dbReference type="ARBA" id="ARBA00022723"/>
    </source>
</evidence>
<dbReference type="PROSITE" id="PS00705">
    <property type="entry name" value="PROK_CO2_ANHYDRASE_2"/>
    <property type="match status" value="1"/>
</dbReference>
<comment type="function">
    <text evidence="8">Reversible hydration of carbon dioxide.</text>
</comment>
<dbReference type="InterPro" id="IPR045066">
    <property type="entry name" value="Beta_CA_cladeB"/>
</dbReference>
<evidence type="ECO:0000256" key="5">
    <source>
        <dbReference type="ARBA" id="ARBA00023239"/>
    </source>
</evidence>
<feature type="binding site" evidence="7">
    <location>
        <position position="50"/>
    </location>
    <ligand>
        <name>Zn(2+)</name>
        <dbReference type="ChEBI" id="CHEBI:29105"/>
    </ligand>
</feature>
<reference evidence="10 12" key="2">
    <citation type="submission" date="2018-01" db="EMBL/GenBank/DDBJ databases">
        <title>Whole genome sequence of Azospirillum brasilense REC3 isolated from strawberry roots.</title>
        <authorList>
            <person name="Fontana C.A."/>
            <person name="Salazar S.M."/>
            <person name="Bassi D."/>
            <person name="Puglisi E."/>
            <person name="Lovaisa N.C."/>
            <person name="Toffoli L.M."/>
            <person name="Pedraza R."/>
            <person name="Cocconcelli P.S."/>
        </authorList>
    </citation>
    <scope>NUCLEOTIDE SEQUENCE [LARGE SCALE GENOMIC DNA]</scope>
    <source>
        <strain evidence="10 12">REC3</strain>
    </source>
</reference>
<evidence type="ECO:0000256" key="2">
    <source>
        <dbReference type="ARBA" id="ARBA00012925"/>
    </source>
</evidence>
<keyword evidence="4 7" id="KW-0862">Zinc</keyword>
<dbReference type="SMART" id="SM00947">
    <property type="entry name" value="Pro_CA"/>
    <property type="match status" value="1"/>
</dbReference>
<dbReference type="PANTHER" id="PTHR11002">
    <property type="entry name" value="CARBONIC ANHYDRASE"/>
    <property type="match status" value="1"/>
</dbReference>
<accession>A0A060DMX9</accession>
<evidence type="ECO:0000256" key="7">
    <source>
        <dbReference type="PIRSR" id="PIRSR601765-1"/>
    </source>
</evidence>
<accession>A0A2K1FU43</accession>
<keyword evidence="5 8" id="KW-0456">Lyase</keyword>
<keyword evidence="3 7" id="KW-0479">Metal-binding</keyword>
<evidence type="ECO:0000256" key="1">
    <source>
        <dbReference type="ARBA" id="ARBA00006217"/>
    </source>
</evidence>
<dbReference type="EC" id="4.2.1.1" evidence="2 8"/>
<dbReference type="Proteomes" id="UP000027186">
    <property type="component" value="Chromosome"/>
</dbReference>
<feature type="binding site" evidence="7">
    <location>
        <position position="114"/>
    </location>
    <ligand>
        <name>Zn(2+)</name>
        <dbReference type="ChEBI" id="CHEBI:29105"/>
    </ligand>
</feature>
<evidence type="ECO:0000313" key="10">
    <source>
        <dbReference type="EMBL" id="PNQ96046.1"/>
    </source>
</evidence>
<name>A0A060DMX9_9PROT</name>
<dbReference type="GO" id="GO:0004089">
    <property type="term" value="F:carbonate dehydratase activity"/>
    <property type="evidence" value="ECO:0007669"/>
    <property type="project" value="UniProtKB-UniRule"/>
</dbReference>
<dbReference type="GO" id="GO:0015976">
    <property type="term" value="P:carbon utilization"/>
    <property type="evidence" value="ECO:0007669"/>
    <property type="project" value="InterPro"/>
</dbReference>
<dbReference type="Pfam" id="PF00484">
    <property type="entry name" value="Pro_CA"/>
    <property type="match status" value="1"/>
</dbReference>
<reference evidence="9 11" key="1">
    <citation type="journal article" date="2014" name="Genome Announc.">
        <title>Complete Genome Sequence of the Model Rhizosphere Strain Azospirillum brasilense Az39, Successfully Applied in Agriculture.</title>
        <authorList>
            <person name="Rivera D."/>
            <person name="Revale S."/>
            <person name="Molina R."/>
            <person name="Gualpa J."/>
            <person name="Puente M."/>
            <person name="Maroniche G."/>
            <person name="Paris G."/>
            <person name="Baker D."/>
            <person name="Clavijo B."/>
            <person name="McLay K."/>
            <person name="Spaepen S."/>
            <person name="Perticari A."/>
            <person name="Vazquez M."/>
            <person name="Wisniewski-Dye F."/>
            <person name="Watkins C."/>
            <person name="Martinez-Abarca F."/>
            <person name="Vanderleyden J."/>
            <person name="Cassan F."/>
        </authorList>
    </citation>
    <scope>NUCLEOTIDE SEQUENCE [LARGE SCALE GENOMIC DNA]</scope>
    <source>
        <strain evidence="9 11">Az39</strain>
    </source>
</reference>
<sequence>MPHTRDQDVPIRQLLAGMKGFRARYYERRPDSMRQLVEEGQKPKILMIGCSDSRVDPALLTQAEPGEMFVVRNVANLVPPYQPDGSYHGTSAAIEYAVRVLQVSHVIVLGHALCGGIQGLIRLRKGEPDQNDFVSPWVSIASAALDPYIPPAQGDTNEERRKAEFERLQQKPDVIERAAVRTSVDNLMTFPFVRERVEAGSLELHGWWFDLDSGDLWAINSQTKMFEPVD</sequence>
<proteinExistence type="inferred from homology"/>
<dbReference type="Gene3D" id="3.40.1050.10">
    <property type="entry name" value="Carbonic anhydrase"/>
    <property type="match status" value="1"/>
</dbReference>
<evidence type="ECO:0000256" key="4">
    <source>
        <dbReference type="ARBA" id="ARBA00022833"/>
    </source>
</evidence>
<evidence type="ECO:0000313" key="9">
    <source>
        <dbReference type="EMBL" id="AIB12204.1"/>
    </source>
</evidence>
<gene>
    <name evidence="9" type="ORF">ABAZ39_09350</name>
    <name evidence="10" type="ORF">C1S70_25805</name>
</gene>
<feature type="binding site" evidence="7">
    <location>
        <position position="52"/>
    </location>
    <ligand>
        <name>Zn(2+)</name>
        <dbReference type="ChEBI" id="CHEBI:29105"/>
    </ligand>
</feature>
<comment type="cofactor">
    <cofactor evidence="7">
        <name>Zn(2+)</name>
        <dbReference type="ChEBI" id="CHEBI:29105"/>
    </cofactor>
    <text evidence="7">Binds 1 zinc ion per subunit.</text>
</comment>
<dbReference type="AlphaFoldDB" id="A0A060DMX9"/>
<dbReference type="InterPro" id="IPR015892">
    <property type="entry name" value="Carbonic_anhydrase_CS"/>
</dbReference>
<evidence type="ECO:0000256" key="8">
    <source>
        <dbReference type="RuleBase" id="RU003956"/>
    </source>
</evidence>
<dbReference type="InterPro" id="IPR036874">
    <property type="entry name" value="Carbonic_anhydrase_sf"/>
</dbReference>
<dbReference type="Proteomes" id="UP000236268">
    <property type="component" value="Unassembled WGS sequence"/>
</dbReference>